<dbReference type="AlphaFoldDB" id="A0A0C2CTA7"/>
<reference evidence="2 3" key="1">
    <citation type="submission" date="2014-12" db="EMBL/GenBank/DDBJ databases">
        <title>Genome assembly of Enhygromyxa salina DSM 15201.</title>
        <authorList>
            <person name="Sharma G."/>
            <person name="Subramanian S."/>
        </authorList>
    </citation>
    <scope>NUCLEOTIDE SEQUENCE [LARGE SCALE GENOMIC DNA]</scope>
    <source>
        <strain evidence="2 3">DSM 15201</strain>
    </source>
</reference>
<sequence length="100" mass="10884">MYVRDDAGVLHFHALSTPTPEQVADVARWTYEGLARMCKRHGRSLDELDDADTDELAHDQPALAACYAASVSDRQLLGDAPGQRAAVYQGDRVLGGGWIT</sequence>
<dbReference type="Pfam" id="PF20258">
    <property type="entry name" value="tRNA_Me_trans_C"/>
    <property type="match status" value="1"/>
</dbReference>
<dbReference type="Gene3D" id="2.40.30.10">
    <property type="entry name" value="Translation factors"/>
    <property type="match status" value="1"/>
</dbReference>
<evidence type="ECO:0000313" key="3">
    <source>
        <dbReference type="Proteomes" id="UP000031599"/>
    </source>
</evidence>
<organism evidence="2 3">
    <name type="scientific">Enhygromyxa salina</name>
    <dbReference type="NCBI Taxonomy" id="215803"/>
    <lineage>
        <taxon>Bacteria</taxon>
        <taxon>Pseudomonadati</taxon>
        <taxon>Myxococcota</taxon>
        <taxon>Polyangia</taxon>
        <taxon>Nannocystales</taxon>
        <taxon>Nannocystaceae</taxon>
        <taxon>Enhygromyxa</taxon>
    </lineage>
</organism>
<feature type="domain" description="tRNA-specific 2-thiouridylase MnmA-like C-terminal" evidence="1">
    <location>
        <begin position="80"/>
        <end position="99"/>
    </location>
</feature>
<name>A0A0C2CTA7_9BACT</name>
<proteinExistence type="predicted"/>
<evidence type="ECO:0000259" key="1">
    <source>
        <dbReference type="Pfam" id="PF20258"/>
    </source>
</evidence>
<protein>
    <recommendedName>
        <fullName evidence="1">tRNA-specific 2-thiouridylase MnmA-like C-terminal domain-containing protein</fullName>
    </recommendedName>
</protein>
<evidence type="ECO:0000313" key="2">
    <source>
        <dbReference type="EMBL" id="KIG14401.1"/>
    </source>
</evidence>
<gene>
    <name evidence="2" type="ORF">DB30_06876</name>
</gene>
<comment type="caution">
    <text evidence="2">The sequence shown here is derived from an EMBL/GenBank/DDBJ whole genome shotgun (WGS) entry which is preliminary data.</text>
</comment>
<dbReference type="EMBL" id="JMCC02000074">
    <property type="protein sequence ID" value="KIG14401.1"/>
    <property type="molecule type" value="Genomic_DNA"/>
</dbReference>
<dbReference type="RefSeq" id="WP_052553813.1">
    <property type="nucleotide sequence ID" value="NZ_JMCC02000074.1"/>
</dbReference>
<accession>A0A0C2CTA7</accession>
<dbReference type="InterPro" id="IPR046885">
    <property type="entry name" value="MnmA-like_C"/>
</dbReference>
<dbReference type="Proteomes" id="UP000031599">
    <property type="component" value="Unassembled WGS sequence"/>
</dbReference>